<accession>A0A0H3HKI5</accession>
<gene>
    <name evidence="1" type="ordered locus">BP1026B_I0761</name>
</gene>
<evidence type="ECO:0000313" key="1">
    <source>
        <dbReference type="EMBL" id="AFI65419.1"/>
    </source>
</evidence>
<dbReference type="EMBL" id="CP002833">
    <property type="protein sequence ID" value="AFI65419.1"/>
    <property type="molecule type" value="Genomic_DNA"/>
</dbReference>
<proteinExistence type="predicted"/>
<name>A0A0H3HKI5_BURP2</name>
<dbReference type="Proteomes" id="UP000010087">
    <property type="component" value="Chromosome 1"/>
</dbReference>
<sequence length="82" mass="9204">MLRDRDERLRREMALAHRRDDVTVQLRRALQRVERAGFRVVADEDAAADRVIGAAARDPLAAHVPTDAAARAPIHAMLARVR</sequence>
<dbReference type="AlphaFoldDB" id="A0A0H3HKI5"/>
<reference evidence="1 2" key="1">
    <citation type="journal article" date="2012" name="PLoS ONE">
        <title>Evolution of Burkholderia pseudomallei in recurrent melioidosis.</title>
        <authorList>
            <person name="Hayden H.S."/>
            <person name="Lim R."/>
            <person name="Brittnacher M.J."/>
            <person name="Sims E.H."/>
            <person name="Ramage E.R."/>
            <person name="Fong C."/>
            <person name="Wu Z."/>
            <person name="Crist E."/>
            <person name="Chang J."/>
            <person name="Zhou Y."/>
            <person name="Radey M."/>
            <person name="Rohmer L."/>
            <person name="Haugen E."/>
            <person name="Gillett W."/>
            <person name="Wuthiekanun V."/>
            <person name="Peacock S.J."/>
            <person name="Kaul R."/>
            <person name="Miller S.I."/>
            <person name="Manoil C."/>
            <person name="Jacobs M.A."/>
        </authorList>
    </citation>
    <scope>NUCLEOTIDE SEQUENCE [LARGE SCALE GENOMIC DNA]</scope>
    <source>
        <strain evidence="1 2">1026b</strain>
    </source>
</reference>
<evidence type="ECO:0000313" key="2">
    <source>
        <dbReference type="Proteomes" id="UP000010087"/>
    </source>
</evidence>
<organism evidence="1 2">
    <name type="scientific">Burkholderia pseudomallei (strain 1026b)</name>
    <dbReference type="NCBI Taxonomy" id="884204"/>
    <lineage>
        <taxon>Bacteria</taxon>
        <taxon>Pseudomonadati</taxon>
        <taxon>Pseudomonadota</taxon>
        <taxon>Betaproteobacteria</taxon>
        <taxon>Burkholderiales</taxon>
        <taxon>Burkholderiaceae</taxon>
        <taxon>Burkholderia</taxon>
        <taxon>pseudomallei group</taxon>
    </lineage>
</organism>
<dbReference type="KEGG" id="bpz:BP1026B_I0761"/>
<protein>
    <submittedName>
        <fullName evidence="1">Uncharacterized protein</fullName>
    </submittedName>
</protein>